<dbReference type="Proteomes" id="UP000285146">
    <property type="component" value="Unassembled WGS sequence"/>
</dbReference>
<keyword evidence="4" id="KW-0521">NADP</keyword>
<name>A0A423WV80_9PEZI</name>
<proteinExistence type="inferred from homology"/>
<keyword evidence="2" id="KW-0285">Flavoprotein</keyword>
<evidence type="ECO:0000256" key="4">
    <source>
        <dbReference type="ARBA" id="ARBA00022857"/>
    </source>
</evidence>
<evidence type="ECO:0008006" key="9">
    <source>
        <dbReference type="Google" id="ProtNLM"/>
    </source>
</evidence>
<dbReference type="AlphaFoldDB" id="A0A423WV80"/>
<accession>A0A423WV80</accession>
<dbReference type="Gene3D" id="3.50.50.60">
    <property type="entry name" value="FAD/NAD(P)-binding domain"/>
    <property type="match status" value="1"/>
</dbReference>
<dbReference type="EMBL" id="LKEB01000038">
    <property type="protein sequence ID" value="ROW07497.1"/>
    <property type="molecule type" value="Genomic_DNA"/>
</dbReference>
<evidence type="ECO:0000313" key="8">
    <source>
        <dbReference type="Proteomes" id="UP000285146"/>
    </source>
</evidence>
<dbReference type="GO" id="GO:0050661">
    <property type="term" value="F:NADP binding"/>
    <property type="evidence" value="ECO:0007669"/>
    <property type="project" value="InterPro"/>
</dbReference>
<evidence type="ECO:0000256" key="3">
    <source>
        <dbReference type="ARBA" id="ARBA00022827"/>
    </source>
</evidence>
<dbReference type="InterPro" id="IPR000960">
    <property type="entry name" value="Flavin_mOase"/>
</dbReference>
<evidence type="ECO:0000256" key="6">
    <source>
        <dbReference type="SAM" id="MobiDB-lite"/>
    </source>
</evidence>
<evidence type="ECO:0000256" key="5">
    <source>
        <dbReference type="ARBA" id="ARBA00023002"/>
    </source>
</evidence>
<sequence length="781" mass="88984">MGKQTVAVIGAGPSGLSMLKQLRDDGFAVTGFERRDRVGGLWAYSGNTSYTTALPRTMANISKFTCGLSDYPMPDKYPIYMSTEQLQEFIEDYAKHFDLLKDYVFNTTLKKAFRNVDDTRWCIEVETAGEGIKTLEFDKIVLCHGYQNKPIVPTFEGQENFEGTITHSQQYRSPEPFKGKRVLVLGLSSTAGDIVPDLVPHASHPIYLSHRRGALPFRRFRKGVPNDTQVNWRRRQYSHALQRHAPWLARVLADLLTRLMTKIMFPNLRPEWRLTPVPSITLRLPGAFEHVIPSLEDGKVQSAHGLRRFLGPKEVELDDGTVLDDIDAVLLCTGYTADWSVAENFLETSVPAAYGYDKGGGKPMYRLWMNLFPPRYADSCAIFCYSAFGKSNGFSFADVMSMAVSNVFRGAHPQPGLDSMNSWIDDQQNWVASRWKLDHTIDVSMVKQWEFQGWLHDAAGTGMENLSIFGWKGWKFWWEDRKMYNLMNDGVETAHAYKYFETGKRKTWDGAKEAILHANEQVKNALPITEEQERLLLKGNISLQERKAKDTFQACDYILPVYEVDAILGARGDEKRGRKINETSESPLPTPPDDKAKEDLHWDPDSSVEHFQTRLSEAIHNKTRELRSRYDPEGIKHRCTVVDVGWDCVDEEYCGHGLIDRCLRWIPKRLEHLEPAMRVKMEDFFSVKTANNHPERLKELRKYRYSGLKRATLEKLEALEVEVTSCTGAMVEATMLESPTLGRWPGTPGFLKEDVKAQSVEFAGLTFAVDICLGEPRVMMV</sequence>
<evidence type="ECO:0000313" key="7">
    <source>
        <dbReference type="EMBL" id="ROW07497.1"/>
    </source>
</evidence>
<dbReference type="SUPFAM" id="SSF51905">
    <property type="entry name" value="FAD/NAD(P)-binding domain"/>
    <property type="match status" value="1"/>
</dbReference>
<comment type="similarity">
    <text evidence="1">Belongs to the FMO family.</text>
</comment>
<feature type="region of interest" description="Disordered" evidence="6">
    <location>
        <begin position="576"/>
        <end position="598"/>
    </location>
</feature>
<keyword evidence="8" id="KW-1185">Reference proteome</keyword>
<dbReference type="InterPro" id="IPR050346">
    <property type="entry name" value="FMO-like"/>
</dbReference>
<dbReference type="Pfam" id="PF00743">
    <property type="entry name" value="FMO-like"/>
    <property type="match status" value="1"/>
</dbReference>
<gene>
    <name evidence="7" type="ORF">VPNG_07096</name>
</gene>
<organism evidence="7 8">
    <name type="scientific">Cytospora leucostoma</name>
    <dbReference type="NCBI Taxonomy" id="1230097"/>
    <lineage>
        <taxon>Eukaryota</taxon>
        <taxon>Fungi</taxon>
        <taxon>Dikarya</taxon>
        <taxon>Ascomycota</taxon>
        <taxon>Pezizomycotina</taxon>
        <taxon>Sordariomycetes</taxon>
        <taxon>Sordariomycetidae</taxon>
        <taxon>Diaporthales</taxon>
        <taxon>Cytosporaceae</taxon>
        <taxon>Cytospora</taxon>
    </lineage>
</organism>
<reference evidence="7 8" key="1">
    <citation type="submission" date="2015-09" db="EMBL/GenBank/DDBJ databases">
        <title>Host preference determinants of Valsa canker pathogens revealed by comparative genomics.</title>
        <authorList>
            <person name="Yin Z."/>
            <person name="Huang L."/>
        </authorList>
    </citation>
    <scope>NUCLEOTIDE SEQUENCE [LARGE SCALE GENOMIC DNA]</scope>
    <source>
        <strain evidence="7 8">SXYLt</strain>
    </source>
</reference>
<dbReference type="GO" id="GO:0004499">
    <property type="term" value="F:N,N-dimethylaniline monooxygenase activity"/>
    <property type="evidence" value="ECO:0007669"/>
    <property type="project" value="InterPro"/>
</dbReference>
<evidence type="ECO:0000256" key="2">
    <source>
        <dbReference type="ARBA" id="ARBA00022630"/>
    </source>
</evidence>
<keyword evidence="5" id="KW-0560">Oxidoreductase</keyword>
<protein>
    <recommendedName>
        <fullName evidence="9">Flavin-containing monooxygenase</fullName>
    </recommendedName>
</protein>
<dbReference type="PANTHER" id="PTHR23023">
    <property type="entry name" value="DIMETHYLANILINE MONOOXYGENASE"/>
    <property type="match status" value="1"/>
</dbReference>
<dbReference type="InterPro" id="IPR020946">
    <property type="entry name" value="Flavin_mOase-like"/>
</dbReference>
<dbReference type="InterPro" id="IPR036188">
    <property type="entry name" value="FAD/NAD-bd_sf"/>
</dbReference>
<dbReference type="InParanoid" id="A0A423WV80"/>
<keyword evidence="3" id="KW-0274">FAD</keyword>
<dbReference type="OrthoDB" id="66881at2759"/>
<evidence type="ECO:0000256" key="1">
    <source>
        <dbReference type="ARBA" id="ARBA00009183"/>
    </source>
</evidence>
<dbReference type="GO" id="GO:0050660">
    <property type="term" value="F:flavin adenine dinucleotide binding"/>
    <property type="evidence" value="ECO:0007669"/>
    <property type="project" value="InterPro"/>
</dbReference>
<comment type="caution">
    <text evidence="7">The sequence shown here is derived from an EMBL/GenBank/DDBJ whole genome shotgun (WGS) entry which is preliminary data.</text>
</comment>
<dbReference type="PRINTS" id="PR00370">
    <property type="entry name" value="FMOXYGENASE"/>
</dbReference>